<dbReference type="EMBL" id="JAWLUM010000002">
    <property type="protein sequence ID" value="MDV7134925.1"/>
    <property type="molecule type" value="Genomic_DNA"/>
</dbReference>
<sequence>MTYGPPAMTYPHPTPIPAIPPRSPGLVVDLIATLFLLALQVLVLVGSVYMSLFFVMATDSCYADRCDTDNLLWAYVVADGGGVAAVVVSTIAASILMVRRRVAFWVPVVGLILQIFTFALGAGLASSVVPS</sequence>
<evidence type="ECO:0000313" key="3">
    <source>
        <dbReference type="Proteomes" id="UP001185792"/>
    </source>
</evidence>
<accession>A0ABU4EUK5</accession>
<dbReference type="Proteomes" id="UP001185792">
    <property type="component" value="Unassembled WGS sequence"/>
</dbReference>
<feature type="transmembrane region" description="Helical" evidence="1">
    <location>
        <begin position="26"/>
        <end position="52"/>
    </location>
</feature>
<protein>
    <submittedName>
        <fullName evidence="2">Uncharacterized protein</fullName>
    </submittedName>
</protein>
<comment type="caution">
    <text evidence="2">The sequence shown here is derived from an EMBL/GenBank/DDBJ whole genome shotgun (WGS) entry which is preliminary data.</text>
</comment>
<reference evidence="2 3" key="1">
    <citation type="submission" date="2023-10" db="EMBL/GenBank/DDBJ databases">
        <title>Development of a sustainable strategy for remediation of hydrocarbon-contaminated territories based on the waste exchange concept.</title>
        <authorList>
            <person name="Krivoruchko A."/>
        </authorList>
    </citation>
    <scope>NUCLEOTIDE SEQUENCE [LARGE SCALE GENOMIC DNA]</scope>
    <source>
        <strain evidence="2 3">IEGM 1236</strain>
    </source>
</reference>
<evidence type="ECO:0000313" key="2">
    <source>
        <dbReference type="EMBL" id="MDV7134925.1"/>
    </source>
</evidence>
<evidence type="ECO:0000256" key="1">
    <source>
        <dbReference type="SAM" id="Phobius"/>
    </source>
</evidence>
<name>A0ABU4EUK5_WILMA</name>
<organism evidence="2 3">
    <name type="scientific">Williamsia marianensis</name>
    <dbReference type="NCBI Taxonomy" id="85044"/>
    <lineage>
        <taxon>Bacteria</taxon>
        <taxon>Bacillati</taxon>
        <taxon>Actinomycetota</taxon>
        <taxon>Actinomycetes</taxon>
        <taxon>Mycobacteriales</taxon>
        <taxon>Nocardiaceae</taxon>
        <taxon>Williamsia</taxon>
    </lineage>
</organism>
<dbReference type="RefSeq" id="WP_317713501.1">
    <property type="nucleotide sequence ID" value="NZ_JAWLUM010000002.1"/>
</dbReference>
<feature type="transmembrane region" description="Helical" evidence="1">
    <location>
        <begin position="102"/>
        <end position="125"/>
    </location>
</feature>
<gene>
    <name evidence="2" type="ORF">R4198_14565</name>
</gene>
<keyword evidence="3" id="KW-1185">Reference proteome</keyword>
<keyword evidence="1" id="KW-0812">Transmembrane</keyword>
<keyword evidence="1" id="KW-1133">Transmembrane helix</keyword>
<keyword evidence="1" id="KW-0472">Membrane</keyword>
<feature type="transmembrane region" description="Helical" evidence="1">
    <location>
        <begin position="72"/>
        <end position="95"/>
    </location>
</feature>
<proteinExistence type="predicted"/>